<keyword evidence="9" id="KW-1185">Reference proteome</keyword>
<keyword evidence="3 7" id="KW-0274">FAD</keyword>
<dbReference type="EC" id="1.-.-.-" evidence="7"/>
<dbReference type="GO" id="GO:0004499">
    <property type="term" value="F:N,N-dimethylaniline monooxygenase activity"/>
    <property type="evidence" value="ECO:0007669"/>
    <property type="project" value="InterPro"/>
</dbReference>
<dbReference type="SUPFAM" id="SSF51905">
    <property type="entry name" value="FAD/NAD(P)-binding domain"/>
    <property type="match status" value="2"/>
</dbReference>
<name>A0AAP0RR25_LIQFO</name>
<dbReference type="GO" id="GO:0050660">
    <property type="term" value="F:flavin adenine dinucleotide binding"/>
    <property type="evidence" value="ECO:0007669"/>
    <property type="project" value="InterPro"/>
</dbReference>
<evidence type="ECO:0000256" key="1">
    <source>
        <dbReference type="ARBA" id="ARBA00009183"/>
    </source>
</evidence>
<evidence type="ECO:0000256" key="7">
    <source>
        <dbReference type="RuleBase" id="RU361177"/>
    </source>
</evidence>
<evidence type="ECO:0000313" key="8">
    <source>
        <dbReference type="EMBL" id="KAK9282906.1"/>
    </source>
</evidence>
<comment type="similarity">
    <text evidence="1 7">Belongs to the FMO family.</text>
</comment>
<comment type="cofactor">
    <cofactor evidence="7">
        <name>FAD</name>
        <dbReference type="ChEBI" id="CHEBI:57692"/>
    </cofactor>
</comment>
<reference evidence="8 9" key="1">
    <citation type="journal article" date="2024" name="Plant J.">
        <title>Genome sequences and population genomics reveal climatic adaptation and genomic divergence between two closely related sweetgum species.</title>
        <authorList>
            <person name="Xu W.Q."/>
            <person name="Ren C.Q."/>
            <person name="Zhang X.Y."/>
            <person name="Comes H.P."/>
            <person name="Liu X.H."/>
            <person name="Li Y.G."/>
            <person name="Kettle C.J."/>
            <person name="Jalonen R."/>
            <person name="Gaisberger H."/>
            <person name="Ma Y.Z."/>
            <person name="Qiu Y.X."/>
        </authorList>
    </citation>
    <scope>NUCLEOTIDE SEQUENCE [LARGE SCALE GENOMIC DNA]</scope>
    <source>
        <strain evidence="8">Hangzhou</strain>
    </source>
</reference>
<sequence>MFAAVSIGIEKWPGYQIHSHNYRVPEPFCGQIVVLIGFGPSAFDISRDIARVAKEVHIATRAPEVKVSKLDNHDNLWLHKMIESVYEDGKVTFQDGSAVYADTIFYCTGYKYHYPFLETNGIVTINDNRVGPLYKHIFPPRLAPWISFIGIPMKHYEYKNWLLAQIGLPPLEEWRIKLMEEAIKFVIPKEDGYRNQWDDDYWNAVVESKEVKSLENKHAVAFEGAVEVP</sequence>
<accession>A0AAP0RR25</accession>
<evidence type="ECO:0000256" key="5">
    <source>
        <dbReference type="ARBA" id="ARBA00023002"/>
    </source>
</evidence>
<dbReference type="InterPro" id="IPR020946">
    <property type="entry name" value="Flavin_mOase-like"/>
</dbReference>
<dbReference type="PANTHER" id="PTHR23023">
    <property type="entry name" value="DIMETHYLANILINE MONOOXYGENASE"/>
    <property type="match status" value="1"/>
</dbReference>
<dbReference type="EMBL" id="JBBPBK010000006">
    <property type="protein sequence ID" value="KAK9282906.1"/>
    <property type="molecule type" value="Genomic_DNA"/>
</dbReference>
<organism evidence="8 9">
    <name type="scientific">Liquidambar formosana</name>
    <name type="common">Formosan gum</name>
    <dbReference type="NCBI Taxonomy" id="63359"/>
    <lineage>
        <taxon>Eukaryota</taxon>
        <taxon>Viridiplantae</taxon>
        <taxon>Streptophyta</taxon>
        <taxon>Embryophyta</taxon>
        <taxon>Tracheophyta</taxon>
        <taxon>Spermatophyta</taxon>
        <taxon>Magnoliopsida</taxon>
        <taxon>eudicotyledons</taxon>
        <taxon>Gunneridae</taxon>
        <taxon>Pentapetalae</taxon>
        <taxon>Saxifragales</taxon>
        <taxon>Altingiaceae</taxon>
        <taxon>Liquidambar</taxon>
    </lineage>
</organism>
<evidence type="ECO:0000256" key="6">
    <source>
        <dbReference type="ARBA" id="ARBA00023033"/>
    </source>
</evidence>
<keyword evidence="5 7" id="KW-0560">Oxidoreductase</keyword>
<dbReference type="InterPro" id="IPR036188">
    <property type="entry name" value="FAD/NAD-bd_sf"/>
</dbReference>
<dbReference type="FunFam" id="3.50.50.60:FF:000099">
    <property type="entry name" value="Flavin-containing monooxygenase"/>
    <property type="match status" value="1"/>
</dbReference>
<evidence type="ECO:0000256" key="4">
    <source>
        <dbReference type="ARBA" id="ARBA00022857"/>
    </source>
</evidence>
<dbReference type="GO" id="GO:0050661">
    <property type="term" value="F:NADP binding"/>
    <property type="evidence" value="ECO:0007669"/>
    <property type="project" value="InterPro"/>
</dbReference>
<proteinExistence type="inferred from homology"/>
<evidence type="ECO:0000313" key="9">
    <source>
        <dbReference type="Proteomes" id="UP001415857"/>
    </source>
</evidence>
<keyword evidence="2 7" id="KW-0285">Flavoprotein</keyword>
<keyword evidence="4" id="KW-0521">NADP</keyword>
<evidence type="ECO:0000256" key="3">
    <source>
        <dbReference type="ARBA" id="ARBA00022827"/>
    </source>
</evidence>
<dbReference type="Pfam" id="PF00743">
    <property type="entry name" value="FMO-like"/>
    <property type="match status" value="2"/>
</dbReference>
<dbReference type="Proteomes" id="UP001415857">
    <property type="component" value="Unassembled WGS sequence"/>
</dbReference>
<comment type="caution">
    <text evidence="8">The sequence shown here is derived from an EMBL/GenBank/DDBJ whole genome shotgun (WGS) entry which is preliminary data.</text>
</comment>
<keyword evidence="6 7" id="KW-0503">Monooxygenase</keyword>
<dbReference type="AlphaFoldDB" id="A0AAP0RR25"/>
<dbReference type="InterPro" id="IPR050346">
    <property type="entry name" value="FMO-like"/>
</dbReference>
<protein>
    <recommendedName>
        <fullName evidence="7">Flavin-containing monooxygenase</fullName>
        <ecNumber evidence="7">1.-.-.-</ecNumber>
    </recommendedName>
</protein>
<gene>
    <name evidence="8" type="ORF">L1049_011131</name>
</gene>
<dbReference type="Gene3D" id="3.50.50.60">
    <property type="entry name" value="FAD/NAD(P)-binding domain"/>
    <property type="match status" value="1"/>
</dbReference>
<evidence type="ECO:0000256" key="2">
    <source>
        <dbReference type="ARBA" id="ARBA00022630"/>
    </source>
</evidence>